<evidence type="ECO:0000259" key="1">
    <source>
        <dbReference type="Pfam" id="PF12697"/>
    </source>
</evidence>
<protein>
    <submittedName>
        <fullName evidence="2">Alpha/beta fold hydrolase</fullName>
    </submittedName>
</protein>
<dbReference type="Proteomes" id="UP001595844">
    <property type="component" value="Unassembled WGS sequence"/>
</dbReference>
<name>A0ABV8VEJ4_9NOCA</name>
<evidence type="ECO:0000313" key="3">
    <source>
        <dbReference type="Proteomes" id="UP001595844"/>
    </source>
</evidence>
<dbReference type="RefSeq" id="WP_378558637.1">
    <property type="nucleotide sequence ID" value="NZ_JBHSDL010000008.1"/>
</dbReference>
<keyword evidence="2" id="KW-0378">Hydrolase</keyword>
<proteinExistence type="predicted"/>
<accession>A0ABV8VEJ4</accession>
<reference evidence="3" key="1">
    <citation type="journal article" date="2019" name="Int. J. Syst. Evol. Microbiol.">
        <title>The Global Catalogue of Microorganisms (GCM) 10K type strain sequencing project: providing services to taxonomists for standard genome sequencing and annotation.</title>
        <authorList>
            <consortium name="The Broad Institute Genomics Platform"/>
            <consortium name="The Broad Institute Genome Sequencing Center for Infectious Disease"/>
            <person name="Wu L."/>
            <person name="Ma J."/>
        </authorList>
    </citation>
    <scope>NUCLEOTIDE SEQUENCE [LARGE SCALE GENOMIC DNA]</scope>
    <source>
        <strain evidence="3">IBRC-M 10490</strain>
    </source>
</reference>
<organism evidence="2 3">
    <name type="scientific">Nocardia halotolerans</name>
    <dbReference type="NCBI Taxonomy" id="1755878"/>
    <lineage>
        <taxon>Bacteria</taxon>
        <taxon>Bacillati</taxon>
        <taxon>Actinomycetota</taxon>
        <taxon>Actinomycetes</taxon>
        <taxon>Mycobacteriales</taxon>
        <taxon>Nocardiaceae</taxon>
        <taxon>Nocardia</taxon>
    </lineage>
</organism>
<dbReference type="EMBL" id="JBHSDL010000008">
    <property type="protein sequence ID" value="MFC4374176.1"/>
    <property type="molecule type" value="Genomic_DNA"/>
</dbReference>
<feature type="domain" description="AB hydrolase-1" evidence="1">
    <location>
        <begin position="40"/>
        <end position="262"/>
    </location>
</feature>
<sequence>MTTAQIAHSEEVRPITLRAGAMKMSALLSRPISGAPRATVVALHGTGMTAAYFDGQASPDVSLLASGARLGYAVLAVDRPGYGRFRSRPQGRSLTAQARALRLALVDFAATQDIGAGVLLLGHSFGGMLALRAAERGLGSVPLLGVDVSGCGHRPDPYIHEFRDVRRRALRSWGPPRLYPPSTFRDSAAIVAPVPPLELGIALRWPMIFPRLAAKVTVPVRFTFAEHESLWRHDPDTLRDLASHFSSAHPVSVERAPGAGHNISLGWAASSYHLRCFGFLEKCLDRRTGQADMEAVL</sequence>
<dbReference type="GO" id="GO:0016787">
    <property type="term" value="F:hydrolase activity"/>
    <property type="evidence" value="ECO:0007669"/>
    <property type="project" value="UniProtKB-KW"/>
</dbReference>
<dbReference type="Pfam" id="PF12697">
    <property type="entry name" value="Abhydrolase_6"/>
    <property type="match status" value="1"/>
</dbReference>
<evidence type="ECO:0000313" key="2">
    <source>
        <dbReference type="EMBL" id="MFC4374176.1"/>
    </source>
</evidence>
<keyword evidence="3" id="KW-1185">Reference proteome</keyword>
<dbReference type="SUPFAM" id="SSF53474">
    <property type="entry name" value="alpha/beta-Hydrolases"/>
    <property type="match status" value="1"/>
</dbReference>
<dbReference type="Gene3D" id="3.40.50.1820">
    <property type="entry name" value="alpha/beta hydrolase"/>
    <property type="match status" value="1"/>
</dbReference>
<dbReference type="InterPro" id="IPR000073">
    <property type="entry name" value="AB_hydrolase_1"/>
</dbReference>
<gene>
    <name evidence="2" type="ORF">ACFO5K_08655</name>
</gene>
<comment type="caution">
    <text evidence="2">The sequence shown here is derived from an EMBL/GenBank/DDBJ whole genome shotgun (WGS) entry which is preliminary data.</text>
</comment>
<dbReference type="InterPro" id="IPR029058">
    <property type="entry name" value="AB_hydrolase_fold"/>
</dbReference>